<keyword evidence="2" id="KW-0812">Transmembrane</keyword>
<feature type="compositionally biased region" description="Basic and acidic residues" evidence="1">
    <location>
        <begin position="54"/>
        <end position="73"/>
    </location>
</feature>
<sequence>MNTKLGLMDVEAENGELDLSGIDEDEIDRYILNEKEVKVKTELWMLQNADYLKEQKEKEERIAKEKEEGTYKERKPKKKARRREPINASTADEAIEKMLEQKRISTKINYDVLKDLNKSSPKSPTRQTEEASAGAKRTPAARQRKPQLTSPKIGKTISSFGKRYGTVGERFLLSRFISVFLALPAFLPTHLQLHFLS</sequence>
<feature type="region of interest" description="Disordered" evidence="1">
    <location>
        <begin position="54"/>
        <end position="94"/>
    </location>
</feature>
<dbReference type="EMBL" id="JACTAM010000013">
    <property type="protein sequence ID" value="KAI2657953.1"/>
    <property type="molecule type" value="Genomic_DNA"/>
</dbReference>
<dbReference type="Gene3D" id="1.20.5.650">
    <property type="entry name" value="Single helix bin"/>
    <property type="match status" value="1"/>
</dbReference>
<accession>A0ABQ8M4X0</accession>
<name>A0ABQ8M4X0_LABRO</name>
<keyword evidence="2" id="KW-0472">Membrane</keyword>
<dbReference type="Proteomes" id="UP000830375">
    <property type="component" value="Unassembled WGS sequence"/>
</dbReference>
<keyword evidence="2" id="KW-1133">Transmembrane helix</keyword>
<organism evidence="4 5">
    <name type="scientific">Labeo rohita</name>
    <name type="common">Indian major carp</name>
    <name type="synonym">Cyprinus rohita</name>
    <dbReference type="NCBI Taxonomy" id="84645"/>
    <lineage>
        <taxon>Eukaryota</taxon>
        <taxon>Metazoa</taxon>
        <taxon>Chordata</taxon>
        <taxon>Craniata</taxon>
        <taxon>Vertebrata</taxon>
        <taxon>Euteleostomi</taxon>
        <taxon>Actinopterygii</taxon>
        <taxon>Neopterygii</taxon>
        <taxon>Teleostei</taxon>
        <taxon>Ostariophysi</taxon>
        <taxon>Cypriniformes</taxon>
        <taxon>Cyprinidae</taxon>
        <taxon>Labeoninae</taxon>
        <taxon>Labeonini</taxon>
        <taxon>Labeo</taxon>
    </lineage>
</organism>
<evidence type="ECO:0000256" key="2">
    <source>
        <dbReference type="SAM" id="Phobius"/>
    </source>
</evidence>
<feature type="transmembrane region" description="Helical" evidence="2">
    <location>
        <begin position="172"/>
        <end position="191"/>
    </location>
</feature>
<keyword evidence="5" id="KW-1185">Reference proteome</keyword>
<proteinExistence type="predicted"/>
<dbReference type="InterPro" id="IPR011665">
    <property type="entry name" value="BRF1_TBP-bd_dom"/>
</dbReference>
<evidence type="ECO:0000256" key="1">
    <source>
        <dbReference type="SAM" id="MobiDB-lite"/>
    </source>
</evidence>
<evidence type="ECO:0000313" key="5">
    <source>
        <dbReference type="Proteomes" id="UP000830375"/>
    </source>
</evidence>
<dbReference type="Pfam" id="PF07741">
    <property type="entry name" value="BRF1"/>
    <property type="match status" value="1"/>
</dbReference>
<evidence type="ECO:0000259" key="3">
    <source>
        <dbReference type="Pfam" id="PF07741"/>
    </source>
</evidence>
<evidence type="ECO:0000313" key="4">
    <source>
        <dbReference type="EMBL" id="KAI2657953.1"/>
    </source>
</evidence>
<comment type="caution">
    <text evidence="4">The sequence shown here is derived from an EMBL/GenBank/DDBJ whole genome shotgun (WGS) entry which is preliminary data.</text>
</comment>
<feature type="domain" description="Brf1 TBP-binding" evidence="3">
    <location>
        <begin position="20"/>
        <end position="117"/>
    </location>
</feature>
<reference evidence="4 5" key="1">
    <citation type="submission" date="2022-01" db="EMBL/GenBank/DDBJ databases">
        <title>A high-quality chromosome-level genome assembly of rohu carp, Labeo rohita.</title>
        <authorList>
            <person name="Arick M.A. II"/>
            <person name="Hsu C.-Y."/>
            <person name="Magbanua Z."/>
            <person name="Pechanova O."/>
            <person name="Grover C."/>
            <person name="Miller E."/>
            <person name="Thrash A."/>
            <person name="Ezzel L."/>
            <person name="Alam S."/>
            <person name="Benzie J."/>
            <person name="Hamilton M."/>
            <person name="Karsi A."/>
            <person name="Lawrence M.L."/>
            <person name="Peterson D.G."/>
        </authorList>
    </citation>
    <scope>NUCLEOTIDE SEQUENCE [LARGE SCALE GENOMIC DNA]</scope>
    <source>
        <strain evidence="5">BAU-BD-2019</strain>
        <tissue evidence="4">Blood</tissue>
    </source>
</reference>
<protein>
    <submittedName>
        <fullName evidence="4">Transcription factor IIIB 90 kDa subunit</fullName>
    </submittedName>
</protein>
<feature type="region of interest" description="Disordered" evidence="1">
    <location>
        <begin position="115"/>
        <end position="155"/>
    </location>
</feature>
<gene>
    <name evidence="4" type="ORF">H4Q32_009388</name>
</gene>